<organism evidence="1 2">
    <name type="scientific">Elysia crispata</name>
    <name type="common">lettuce slug</name>
    <dbReference type="NCBI Taxonomy" id="231223"/>
    <lineage>
        <taxon>Eukaryota</taxon>
        <taxon>Metazoa</taxon>
        <taxon>Spiralia</taxon>
        <taxon>Lophotrochozoa</taxon>
        <taxon>Mollusca</taxon>
        <taxon>Gastropoda</taxon>
        <taxon>Heterobranchia</taxon>
        <taxon>Euthyneura</taxon>
        <taxon>Panpulmonata</taxon>
        <taxon>Sacoglossa</taxon>
        <taxon>Placobranchoidea</taxon>
        <taxon>Plakobranchidae</taxon>
        <taxon>Elysia</taxon>
    </lineage>
</organism>
<accession>A0AAE1DD19</accession>
<evidence type="ECO:0000313" key="2">
    <source>
        <dbReference type="Proteomes" id="UP001283361"/>
    </source>
</evidence>
<dbReference type="AlphaFoldDB" id="A0AAE1DD19"/>
<sequence>MGQTLHAGPQRPWAYNNSINSARCTGVFGFEAIKEQLTLSQLINPATMISLSVGFYSYKVKSSTRTSMAWGIVLLLSVSFRDS</sequence>
<evidence type="ECO:0000313" key="1">
    <source>
        <dbReference type="EMBL" id="KAK3765962.1"/>
    </source>
</evidence>
<comment type="caution">
    <text evidence="1">The sequence shown here is derived from an EMBL/GenBank/DDBJ whole genome shotgun (WGS) entry which is preliminary data.</text>
</comment>
<dbReference type="EMBL" id="JAWDGP010004263">
    <property type="protein sequence ID" value="KAK3765962.1"/>
    <property type="molecule type" value="Genomic_DNA"/>
</dbReference>
<protein>
    <submittedName>
        <fullName evidence="1">Uncharacterized protein</fullName>
    </submittedName>
</protein>
<proteinExistence type="predicted"/>
<keyword evidence="2" id="KW-1185">Reference proteome</keyword>
<name>A0AAE1DD19_9GAST</name>
<reference evidence="1" key="1">
    <citation type="journal article" date="2023" name="G3 (Bethesda)">
        <title>A reference genome for the long-term kleptoplast-retaining sea slug Elysia crispata morphotype clarki.</title>
        <authorList>
            <person name="Eastman K.E."/>
            <person name="Pendleton A.L."/>
            <person name="Shaikh M.A."/>
            <person name="Suttiyut T."/>
            <person name="Ogas R."/>
            <person name="Tomko P."/>
            <person name="Gavelis G."/>
            <person name="Widhalm J.R."/>
            <person name="Wisecaver J.H."/>
        </authorList>
    </citation>
    <scope>NUCLEOTIDE SEQUENCE</scope>
    <source>
        <strain evidence="1">ECLA1</strain>
    </source>
</reference>
<gene>
    <name evidence="1" type="ORF">RRG08_002205</name>
</gene>
<dbReference type="Proteomes" id="UP001283361">
    <property type="component" value="Unassembled WGS sequence"/>
</dbReference>